<dbReference type="GO" id="GO:0005524">
    <property type="term" value="F:ATP binding"/>
    <property type="evidence" value="ECO:0007669"/>
    <property type="project" value="UniProtKB-KW"/>
</dbReference>
<keyword evidence="5" id="KW-0067">ATP-binding</keyword>
<evidence type="ECO:0000256" key="2">
    <source>
        <dbReference type="ARBA" id="ARBA00013164"/>
    </source>
</evidence>
<dbReference type="SUPFAM" id="SSF52374">
    <property type="entry name" value="Nucleotidylyl transferase"/>
    <property type="match status" value="1"/>
</dbReference>
<evidence type="ECO:0000256" key="7">
    <source>
        <dbReference type="ARBA" id="ARBA00023146"/>
    </source>
</evidence>
<keyword evidence="7" id="KW-0030">Aminoacyl-tRNA synthetase</keyword>
<evidence type="ECO:0000259" key="9">
    <source>
        <dbReference type="Pfam" id="PF00133"/>
    </source>
</evidence>
<keyword evidence="6" id="KW-0648">Protein biosynthesis</keyword>
<dbReference type="GO" id="GO:0004823">
    <property type="term" value="F:leucine-tRNA ligase activity"/>
    <property type="evidence" value="ECO:0007669"/>
    <property type="project" value="UniProtKB-EC"/>
</dbReference>
<dbReference type="EC" id="6.1.1.4" evidence="2"/>
<evidence type="ECO:0000256" key="5">
    <source>
        <dbReference type="ARBA" id="ARBA00022840"/>
    </source>
</evidence>
<dbReference type="PANTHER" id="PTHR45794">
    <property type="entry name" value="LEUCYL-TRNA SYNTHETASE"/>
    <property type="match status" value="1"/>
</dbReference>
<sequence>YAETMNIYPPEYKDEMPKILDWFDDRAVIRKGSWLGTEFPFKKDWIIEPISDSTLYPAYYLFSNYVNQKKLSVEEMTEEFFDYIFLGMGTPKNDVWKQIKSDFDYWYPVDINLGGKEHKTVHFPVYLMNHVAIMPKEKYPRGLFVHWWVTQKGKEKISKSKGGAEPILEAATTYGVDAMRLYYAHVGSPFVDVEWDPEIVTKYKNRIVNIYKIILGLSEREEHINIHLDNWLTSILNRRIKKIVDAFENFDLRVVSNGIFL</sequence>
<proteinExistence type="inferred from homology"/>
<comment type="similarity">
    <text evidence="1">Belongs to the class-I aminoacyl-tRNA synthetase family.</text>
</comment>
<feature type="non-terminal residue" evidence="10">
    <location>
        <position position="261"/>
    </location>
</feature>
<evidence type="ECO:0000256" key="1">
    <source>
        <dbReference type="ARBA" id="ARBA00005594"/>
    </source>
</evidence>
<dbReference type="AlphaFoldDB" id="X0W9R5"/>
<gene>
    <name evidence="10" type="ORF">S01H1_50187</name>
</gene>
<dbReference type="InterPro" id="IPR014729">
    <property type="entry name" value="Rossmann-like_a/b/a_fold"/>
</dbReference>
<evidence type="ECO:0000256" key="3">
    <source>
        <dbReference type="ARBA" id="ARBA00022598"/>
    </source>
</evidence>
<dbReference type="PANTHER" id="PTHR45794:SF1">
    <property type="entry name" value="LEUCINE--TRNA LIGASE, CYTOPLASMIC"/>
    <property type="match status" value="1"/>
</dbReference>
<dbReference type="EMBL" id="BARS01032329">
    <property type="protein sequence ID" value="GAG27385.1"/>
    <property type="molecule type" value="Genomic_DNA"/>
</dbReference>
<feature type="non-terminal residue" evidence="10">
    <location>
        <position position="1"/>
    </location>
</feature>
<name>X0W9R5_9ZZZZ</name>
<dbReference type="GO" id="GO:0006429">
    <property type="term" value="P:leucyl-tRNA aminoacylation"/>
    <property type="evidence" value="ECO:0007669"/>
    <property type="project" value="InterPro"/>
</dbReference>
<reference evidence="10" key="1">
    <citation type="journal article" date="2014" name="Front. Microbiol.">
        <title>High frequency of phylogenetically diverse reductive dehalogenase-homologous genes in deep subseafloor sedimentary metagenomes.</title>
        <authorList>
            <person name="Kawai M."/>
            <person name="Futagami T."/>
            <person name="Toyoda A."/>
            <person name="Takaki Y."/>
            <person name="Nishi S."/>
            <person name="Hori S."/>
            <person name="Arai W."/>
            <person name="Tsubouchi T."/>
            <person name="Morono Y."/>
            <person name="Uchiyama I."/>
            <person name="Ito T."/>
            <person name="Fujiyama A."/>
            <person name="Inagaki F."/>
            <person name="Takami H."/>
        </authorList>
    </citation>
    <scope>NUCLEOTIDE SEQUENCE</scope>
    <source>
        <strain evidence="10">Expedition CK06-06</strain>
    </source>
</reference>
<dbReference type="Gene3D" id="3.40.50.620">
    <property type="entry name" value="HUPs"/>
    <property type="match status" value="1"/>
</dbReference>
<keyword evidence="4" id="KW-0547">Nucleotide-binding</keyword>
<organism evidence="10">
    <name type="scientific">marine sediment metagenome</name>
    <dbReference type="NCBI Taxonomy" id="412755"/>
    <lineage>
        <taxon>unclassified sequences</taxon>
        <taxon>metagenomes</taxon>
        <taxon>ecological metagenomes</taxon>
    </lineage>
</organism>
<dbReference type="Pfam" id="PF00133">
    <property type="entry name" value="tRNA-synt_1"/>
    <property type="match status" value="1"/>
</dbReference>
<evidence type="ECO:0000256" key="4">
    <source>
        <dbReference type="ARBA" id="ARBA00022741"/>
    </source>
</evidence>
<accession>X0W9R5</accession>
<keyword evidence="3" id="KW-0436">Ligase</keyword>
<evidence type="ECO:0000313" key="10">
    <source>
        <dbReference type="EMBL" id="GAG27385.1"/>
    </source>
</evidence>
<comment type="caution">
    <text evidence="10">The sequence shown here is derived from an EMBL/GenBank/DDBJ whole genome shotgun (WGS) entry which is preliminary data.</text>
</comment>
<evidence type="ECO:0000256" key="8">
    <source>
        <dbReference type="ARBA" id="ARBA00030520"/>
    </source>
</evidence>
<feature type="domain" description="Aminoacyl-tRNA synthetase class Ia" evidence="9">
    <location>
        <begin position="96"/>
        <end position="195"/>
    </location>
</feature>
<dbReference type="InterPro" id="IPR002300">
    <property type="entry name" value="aa-tRNA-synth_Ia"/>
</dbReference>
<evidence type="ECO:0000256" key="6">
    <source>
        <dbReference type="ARBA" id="ARBA00022917"/>
    </source>
</evidence>
<protein>
    <recommendedName>
        <fullName evidence="2">leucine--tRNA ligase</fullName>
        <ecNumber evidence="2">6.1.1.4</ecNumber>
    </recommendedName>
    <alternativeName>
        <fullName evidence="8">Leucyl-tRNA synthetase</fullName>
    </alternativeName>
</protein>
<dbReference type="InterPro" id="IPR004493">
    <property type="entry name" value="Leu-tRNA-synth_Ia_arc/euk"/>
</dbReference>